<keyword evidence="1" id="KW-0472">Membrane</keyword>
<feature type="transmembrane region" description="Helical" evidence="1">
    <location>
        <begin position="172"/>
        <end position="191"/>
    </location>
</feature>
<dbReference type="RefSeq" id="WP_109623273.1">
    <property type="nucleotide sequence ID" value="NZ_QGDO01000018.1"/>
</dbReference>
<evidence type="ECO:0000313" key="2">
    <source>
        <dbReference type="EMBL" id="PWJ32895.1"/>
    </source>
</evidence>
<keyword evidence="3" id="KW-1185">Reference proteome</keyword>
<comment type="caution">
    <text evidence="2">The sequence shown here is derived from an EMBL/GenBank/DDBJ whole genome shotgun (WGS) entry which is preliminary data.</text>
</comment>
<organism evidence="2 3">
    <name type="scientific">Sediminitomix flava</name>
    <dbReference type="NCBI Taxonomy" id="379075"/>
    <lineage>
        <taxon>Bacteria</taxon>
        <taxon>Pseudomonadati</taxon>
        <taxon>Bacteroidota</taxon>
        <taxon>Cytophagia</taxon>
        <taxon>Cytophagales</taxon>
        <taxon>Flammeovirgaceae</taxon>
        <taxon>Sediminitomix</taxon>
    </lineage>
</organism>
<sequence>MVTVEEALKKGKWQILYPSLIICFGGMPIIYLSLLPFEYTLTPILSIFLPPILALLYASIITPKWKIWAYSNVDNVHLLYLKAVEGGIISNDNSSASKLMIMSASQRMKLNQLNKKVSNNKGFVDVAFKDNPKIPKQIIIYKDKLSATVILVLGISSFCLGLYLLFFDRDNHHYHIGVTLIFSPFMIYTSLKKRKDNQPQLTLNKSGIKIKGQQLIGWRSVIDAEAYVKGYGKGSKEYLKIRSGSGVFQIDIGEYNTSISELNNLIYIYRGRSKQIKKA</sequence>
<accession>A0A315YUP9</accession>
<reference evidence="2 3" key="1">
    <citation type="submission" date="2018-03" db="EMBL/GenBank/DDBJ databases">
        <title>Genomic Encyclopedia of Archaeal and Bacterial Type Strains, Phase II (KMG-II): from individual species to whole genera.</title>
        <authorList>
            <person name="Goeker M."/>
        </authorList>
    </citation>
    <scope>NUCLEOTIDE SEQUENCE [LARGE SCALE GENOMIC DNA]</scope>
    <source>
        <strain evidence="2 3">DSM 28229</strain>
    </source>
</reference>
<dbReference type="AlphaFoldDB" id="A0A315YUP9"/>
<gene>
    <name evidence="2" type="ORF">BC781_1181</name>
</gene>
<keyword evidence="1" id="KW-0812">Transmembrane</keyword>
<dbReference type="EMBL" id="QGDO01000018">
    <property type="protein sequence ID" value="PWJ32895.1"/>
    <property type="molecule type" value="Genomic_DNA"/>
</dbReference>
<feature type="transmembrane region" description="Helical" evidence="1">
    <location>
        <begin position="40"/>
        <end position="60"/>
    </location>
</feature>
<dbReference type="OrthoDB" id="7172951at2"/>
<dbReference type="Proteomes" id="UP000245535">
    <property type="component" value="Unassembled WGS sequence"/>
</dbReference>
<feature type="transmembrane region" description="Helical" evidence="1">
    <location>
        <begin position="145"/>
        <end position="166"/>
    </location>
</feature>
<proteinExistence type="predicted"/>
<name>A0A315YUP9_SEDFL</name>
<keyword evidence="1" id="KW-1133">Transmembrane helix</keyword>
<protein>
    <submittedName>
        <fullName evidence="2">Uncharacterized protein</fullName>
    </submittedName>
</protein>
<evidence type="ECO:0000256" key="1">
    <source>
        <dbReference type="SAM" id="Phobius"/>
    </source>
</evidence>
<evidence type="ECO:0000313" key="3">
    <source>
        <dbReference type="Proteomes" id="UP000245535"/>
    </source>
</evidence>
<feature type="transmembrane region" description="Helical" evidence="1">
    <location>
        <begin position="15"/>
        <end position="34"/>
    </location>
</feature>